<name>A0A1B8HDB5_9GAMM</name>
<proteinExistence type="predicted"/>
<sequence>MRRHTAIRAAVIGVVKQYAGDVTIHDGRPVFLSEDDLPAMAVYLTNAVPCGDLLDEDQWEAVLHIEIFLKAAHPDSALDARAEDVIRPAMLSVPALSALSVSISPLGYDYQRDEEMSLWGSADLTYRITYSI</sequence>
<comment type="caution">
    <text evidence="1">The sequence shown here is derived from an EMBL/GenBank/DDBJ whole genome shotgun (WGS) entry which is preliminary data.</text>
</comment>
<dbReference type="InterPro" id="IPR009312">
    <property type="entry name" value="Phage_lambda_GpU-like"/>
</dbReference>
<accession>A0A1B8HDB5</accession>
<evidence type="ECO:0000313" key="1">
    <source>
        <dbReference type="EMBL" id="OBU07074.1"/>
    </source>
</evidence>
<dbReference type="SUPFAM" id="SSF143749">
    <property type="entry name" value="Phage tail protein-like"/>
    <property type="match status" value="1"/>
</dbReference>
<gene>
    <name evidence="1" type="ORF">AYY17_19460</name>
</gene>
<dbReference type="RefSeq" id="WP_067423640.1">
    <property type="nucleotide sequence ID" value="NZ_LZEX01000013.1"/>
</dbReference>
<dbReference type="STRING" id="368603.AYY16_06865"/>
<dbReference type="Gene3D" id="3.30.70.1700">
    <property type="entry name" value="Phage minor tail protein U"/>
    <property type="match status" value="1"/>
</dbReference>
<dbReference type="EMBL" id="LZEX01000013">
    <property type="protein sequence ID" value="OBU07074.1"/>
    <property type="molecule type" value="Genomic_DNA"/>
</dbReference>
<organism evidence="1 2">
    <name type="scientific">Morganella psychrotolerans</name>
    <dbReference type="NCBI Taxonomy" id="368603"/>
    <lineage>
        <taxon>Bacteria</taxon>
        <taxon>Pseudomonadati</taxon>
        <taxon>Pseudomonadota</taxon>
        <taxon>Gammaproteobacteria</taxon>
        <taxon>Enterobacterales</taxon>
        <taxon>Morganellaceae</taxon>
        <taxon>Morganella</taxon>
    </lineage>
</organism>
<dbReference type="AlphaFoldDB" id="A0A1B8HDB5"/>
<evidence type="ECO:0000313" key="2">
    <source>
        <dbReference type="Proteomes" id="UP000092247"/>
    </source>
</evidence>
<dbReference type="Proteomes" id="UP000092247">
    <property type="component" value="Unassembled WGS sequence"/>
</dbReference>
<dbReference type="InterPro" id="IPR038512">
    <property type="entry name" value="GpU-like_sf"/>
</dbReference>
<dbReference type="InterPro" id="IPR035934">
    <property type="entry name" value="Phage_tail_protein-like_sf"/>
</dbReference>
<dbReference type="Pfam" id="PF06141">
    <property type="entry name" value="Phage_tail_U"/>
    <property type="match status" value="1"/>
</dbReference>
<reference evidence="1 2" key="1">
    <citation type="submission" date="2016-06" db="EMBL/GenBank/DDBJ databases">
        <authorList>
            <person name="Kjaerup R.B."/>
            <person name="Dalgaard T.S."/>
            <person name="Juul-Madsen H.R."/>
        </authorList>
    </citation>
    <scope>NUCLEOTIDE SEQUENCE [LARGE SCALE GENOMIC DNA]</scope>
    <source>
        <strain evidence="1 2">GCSL-Mp3</strain>
    </source>
</reference>
<protein>
    <submittedName>
        <fullName evidence="1">Phage tail protein</fullName>
    </submittedName>
</protein>